<evidence type="ECO:0000256" key="3">
    <source>
        <dbReference type="ARBA" id="ARBA00023163"/>
    </source>
</evidence>
<accession>A0A559K3H9</accession>
<dbReference type="SUPFAM" id="SSF46689">
    <property type="entry name" value="Homeodomain-like"/>
    <property type="match status" value="2"/>
</dbReference>
<evidence type="ECO:0000259" key="4">
    <source>
        <dbReference type="PROSITE" id="PS01124"/>
    </source>
</evidence>
<dbReference type="InterPro" id="IPR018062">
    <property type="entry name" value="HTH_AraC-typ_CS"/>
</dbReference>
<dbReference type="PRINTS" id="PR00032">
    <property type="entry name" value="HTHARAC"/>
</dbReference>
<keyword evidence="1" id="KW-0805">Transcription regulation</keyword>
<gene>
    <name evidence="5" type="ORF">FPZ49_27980</name>
</gene>
<dbReference type="AlphaFoldDB" id="A0A559K3H9"/>
<dbReference type="InterPro" id="IPR037923">
    <property type="entry name" value="HTH-like"/>
</dbReference>
<sequence>MAHVTHFASFNPFPGRGELSVLFSGHAQTKASHLVGPQVLDYHLVHFVVAGKGVFRSRGRDYRLEKGQSFFIFPGELVSYGSDEHEPWAYRWVGFKGARADEYLQQLEISQHQPVTAAKQQRRMAALYHQIERTLQAAKPGTDMQAGAYLRLLFAEYAQDQAGEAVQNEESSIIVQQVEQAIRWLTLQYYQPISIEQMAQSLGYHRTHLSKMFKQHTGMSPMQFLLKIRMERAKLLLQEPLTIEQVASSVGFSDALYFSKQFKKWFGKSPSDYRHDQQFNPYDCT</sequence>
<dbReference type="InterPro" id="IPR018060">
    <property type="entry name" value="HTH_AraC"/>
</dbReference>
<evidence type="ECO:0000256" key="1">
    <source>
        <dbReference type="ARBA" id="ARBA00023015"/>
    </source>
</evidence>
<dbReference type="Gene3D" id="1.10.10.60">
    <property type="entry name" value="Homeodomain-like"/>
    <property type="match status" value="2"/>
</dbReference>
<reference evidence="5 6" key="1">
    <citation type="submission" date="2019-07" db="EMBL/GenBank/DDBJ databases">
        <authorList>
            <person name="Kim J."/>
        </authorList>
    </citation>
    <scope>NUCLEOTIDE SEQUENCE [LARGE SCALE GENOMIC DNA]</scope>
    <source>
        <strain evidence="5 6">JC52</strain>
    </source>
</reference>
<comment type="caution">
    <text evidence="5">The sequence shown here is derived from an EMBL/GenBank/DDBJ whole genome shotgun (WGS) entry which is preliminary data.</text>
</comment>
<dbReference type="PROSITE" id="PS00041">
    <property type="entry name" value="HTH_ARAC_FAMILY_1"/>
    <property type="match status" value="1"/>
</dbReference>
<dbReference type="InterPro" id="IPR003313">
    <property type="entry name" value="AraC-bd"/>
</dbReference>
<keyword evidence="2" id="KW-0238">DNA-binding</keyword>
<keyword evidence="3" id="KW-0804">Transcription</keyword>
<organism evidence="5 6">
    <name type="scientific">Paenibacillus cremeus</name>
    <dbReference type="NCBI Taxonomy" id="2163881"/>
    <lineage>
        <taxon>Bacteria</taxon>
        <taxon>Bacillati</taxon>
        <taxon>Bacillota</taxon>
        <taxon>Bacilli</taxon>
        <taxon>Bacillales</taxon>
        <taxon>Paenibacillaceae</taxon>
        <taxon>Paenibacillus</taxon>
    </lineage>
</organism>
<dbReference type="Proteomes" id="UP000317036">
    <property type="component" value="Unassembled WGS sequence"/>
</dbReference>
<dbReference type="PANTHER" id="PTHR43280">
    <property type="entry name" value="ARAC-FAMILY TRANSCRIPTIONAL REGULATOR"/>
    <property type="match status" value="1"/>
</dbReference>
<dbReference type="Gene3D" id="2.60.120.280">
    <property type="entry name" value="Regulatory protein AraC"/>
    <property type="match status" value="1"/>
</dbReference>
<dbReference type="SUPFAM" id="SSF51215">
    <property type="entry name" value="Regulatory protein AraC"/>
    <property type="match status" value="1"/>
</dbReference>
<dbReference type="GO" id="GO:0003700">
    <property type="term" value="F:DNA-binding transcription factor activity"/>
    <property type="evidence" value="ECO:0007669"/>
    <property type="project" value="InterPro"/>
</dbReference>
<evidence type="ECO:0000313" key="5">
    <source>
        <dbReference type="EMBL" id="TVY06688.1"/>
    </source>
</evidence>
<dbReference type="SMART" id="SM00342">
    <property type="entry name" value="HTH_ARAC"/>
    <property type="match status" value="1"/>
</dbReference>
<proteinExistence type="predicted"/>
<evidence type="ECO:0000313" key="6">
    <source>
        <dbReference type="Proteomes" id="UP000317036"/>
    </source>
</evidence>
<dbReference type="GO" id="GO:0043565">
    <property type="term" value="F:sequence-specific DNA binding"/>
    <property type="evidence" value="ECO:0007669"/>
    <property type="project" value="InterPro"/>
</dbReference>
<dbReference type="Pfam" id="PF12833">
    <property type="entry name" value="HTH_18"/>
    <property type="match status" value="1"/>
</dbReference>
<dbReference type="InterPro" id="IPR020449">
    <property type="entry name" value="Tscrpt_reg_AraC-type_HTH"/>
</dbReference>
<dbReference type="OrthoDB" id="9813413at2"/>
<dbReference type="RefSeq" id="WP_144853373.1">
    <property type="nucleotide sequence ID" value="NZ_VNJI01000050.1"/>
</dbReference>
<feature type="domain" description="HTH araC/xylS-type" evidence="4">
    <location>
        <begin position="179"/>
        <end position="276"/>
    </location>
</feature>
<dbReference type="PROSITE" id="PS01124">
    <property type="entry name" value="HTH_ARAC_FAMILY_2"/>
    <property type="match status" value="1"/>
</dbReference>
<dbReference type="Pfam" id="PF02311">
    <property type="entry name" value="AraC_binding"/>
    <property type="match status" value="1"/>
</dbReference>
<dbReference type="EMBL" id="VNJI01000050">
    <property type="protein sequence ID" value="TVY06688.1"/>
    <property type="molecule type" value="Genomic_DNA"/>
</dbReference>
<dbReference type="CDD" id="cd06986">
    <property type="entry name" value="cupin_MmsR-like_N"/>
    <property type="match status" value="1"/>
</dbReference>
<dbReference type="PANTHER" id="PTHR43280:SF2">
    <property type="entry name" value="HTH-TYPE TRANSCRIPTIONAL REGULATOR EXSA"/>
    <property type="match status" value="1"/>
</dbReference>
<protein>
    <submittedName>
        <fullName evidence="5">AraC family transcriptional regulator</fullName>
    </submittedName>
</protein>
<name>A0A559K3H9_9BACL</name>
<dbReference type="InterPro" id="IPR009057">
    <property type="entry name" value="Homeodomain-like_sf"/>
</dbReference>
<evidence type="ECO:0000256" key="2">
    <source>
        <dbReference type="ARBA" id="ARBA00023125"/>
    </source>
</evidence>
<keyword evidence="6" id="KW-1185">Reference proteome</keyword>